<sequence length="245" mass="27331">MLLSLRIDWDRVEDRDAYPFNLPAIAGVDEIDLDAPVVMFVGANGSGKSTLMEAIAAQIGCNPEGGSPNFQFNATNTLSDLHKAMRLPRRIRRNAPRYFYRADAFHALATEIRRLDDEPRGGAPIKSYYGGDDLHEMSHGQSVMRLLHHRFRAGGIYLMDEPEAALAPETQLEVITRIIALVRDGARFVIATHSPLLMAIPGALIYELGPDGPVRRAYHELNHVRLYKRFLGDPGSVISRLTEDE</sequence>
<dbReference type="RefSeq" id="WP_378800882.1">
    <property type="nucleotide sequence ID" value="NZ_JBHUER010000011.1"/>
</dbReference>
<name>A0ABW4KAS1_9HYPH</name>
<dbReference type="SUPFAM" id="SSF52540">
    <property type="entry name" value="P-loop containing nucleoside triphosphate hydrolases"/>
    <property type="match status" value="1"/>
</dbReference>
<organism evidence="2 3">
    <name type="scientific">Methylopila henanensis</name>
    <dbReference type="NCBI Taxonomy" id="873516"/>
    <lineage>
        <taxon>Bacteria</taxon>
        <taxon>Pseudomonadati</taxon>
        <taxon>Pseudomonadota</taxon>
        <taxon>Alphaproteobacteria</taxon>
        <taxon>Hyphomicrobiales</taxon>
        <taxon>Methylopilaceae</taxon>
        <taxon>Methylopila</taxon>
    </lineage>
</organism>
<protein>
    <submittedName>
        <fullName evidence="2">AAA family ATPase</fullName>
    </submittedName>
</protein>
<evidence type="ECO:0000313" key="3">
    <source>
        <dbReference type="Proteomes" id="UP001597308"/>
    </source>
</evidence>
<dbReference type="Proteomes" id="UP001597308">
    <property type="component" value="Unassembled WGS sequence"/>
</dbReference>
<dbReference type="InterPro" id="IPR027417">
    <property type="entry name" value="P-loop_NTPase"/>
</dbReference>
<reference evidence="3" key="1">
    <citation type="journal article" date="2019" name="Int. J. Syst. Evol. Microbiol.">
        <title>The Global Catalogue of Microorganisms (GCM) 10K type strain sequencing project: providing services to taxonomists for standard genome sequencing and annotation.</title>
        <authorList>
            <consortium name="The Broad Institute Genomics Platform"/>
            <consortium name="The Broad Institute Genome Sequencing Center for Infectious Disease"/>
            <person name="Wu L."/>
            <person name="Ma J."/>
        </authorList>
    </citation>
    <scope>NUCLEOTIDE SEQUENCE [LARGE SCALE GENOMIC DNA]</scope>
    <source>
        <strain evidence="3">KCTC 23707</strain>
    </source>
</reference>
<dbReference type="EMBL" id="JBHUER010000011">
    <property type="protein sequence ID" value="MFD1704824.1"/>
    <property type="molecule type" value="Genomic_DNA"/>
</dbReference>
<gene>
    <name evidence="2" type="ORF">ACFSCV_17600</name>
</gene>
<accession>A0ABW4KAS1</accession>
<keyword evidence="3" id="KW-1185">Reference proteome</keyword>
<proteinExistence type="predicted"/>
<dbReference type="InterPro" id="IPR003593">
    <property type="entry name" value="AAA+_ATPase"/>
</dbReference>
<dbReference type="PANTHER" id="PTHR43581">
    <property type="entry name" value="ATP/GTP PHOSPHATASE"/>
    <property type="match status" value="1"/>
</dbReference>
<evidence type="ECO:0000259" key="1">
    <source>
        <dbReference type="SMART" id="SM00382"/>
    </source>
</evidence>
<dbReference type="InterPro" id="IPR038729">
    <property type="entry name" value="Rad50/SbcC_AAA"/>
</dbReference>
<dbReference type="Pfam" id="PF13476">
    <property type="entry name" value="AAA_23"/>
    <property type="match status" value="1"/>
</dbReference>
<dbReference type="SMART" id="SM00382">
    <property type="entry name" value="AAA"/>
    <property type="match status" value="1"/>
</dbReference>
<evidence type="ECO:0000313" key="2">
    <source>
        <dbReference type="EMBL" id="MFD1704824.1"/>
    </source>
</evidence>
<feature type="domain" description="AAA+ ATPase" evidence="1">
    <location>
        <begin position="34"/>
        <end position="211"/>
    </location>
</feature>
<dbReference type="InterPro" id="IPR051396">
    <property type="entry name" value="Bact_Antivir_Def_Nuclease"/>
</dbReference>
<dbReference type="Gene3D" id="3.40.50.300">
    <property type="entry name" value="P-loop containing nucleotide triphosphate hydrolases"/>
    <property type="match status" value="2"/>
</dbReference>
<comment type="caution">
    <text evidence="2">The sequence shown here is derived from an EMBL/GenBank/DDBJ whole genome shotgun (WGS) entry which is preliminary data.</text>
</comment>
<dbReference type="CDD" id="cd00267">
    <property type="entry name" value="ABC_ATPase"/>
    <property type="match status" value="1"/>
</dbReference>
<dbReference type="PANTHER" id="PTHR43581:SF3">
    <property type="entry name" value="AAA+ ATPASE DOMAIN-CONTAINING PROTEIN"/>
    <property type="match status" value="1"/>
</dbReference>